<evidence type="ECO:0000313" key="4">
    <source>
        <dbReference type="Proteomes" id="UP000296733"/>
    </source>
</evidence>
<evidence type="ECO:0000313" key="3">
    <source>
        <dbReference type="Proteomes" id="UP000236740"/>
    </source>
</evidence>
<sequence length="162" mass="18226">MIPDLELPEYYVESVDIDITPEVGHTVHGQVSSQFTVQNPELCEDPAGLTCEAELELDLYRDGDAPWQISDPDDADEFGHIHALTQIFIPGEPDEFSPHYEEWNNGSYRDVDREFMQHLESGILHQVISPLGDLVGNSFNGVVPRMIITPPEYDEQAGEESQ</sequence>
<dbReference type="RefSeq" id="WP_103992679.1">
    <property type="nucleotide sequence ID" value="NZ_CP031313.1"/>
</dbReference>
<geneLocation type="plasmid" evidence="1">
    <name>unnamed2</name>
</geneLocation>
<keyword evidence="1" id="KW-0614">Plasmid</keyword>
<dbReference type="EMBL" id="CP031313">
    <property type="protein sequence ID" value="QCC49472.1"/>
    <property type="molecule type" value="Genomic_DNA"/>
</dbReference>
<gene>
    <name evidence="1" type="ORF">DV707_17260</name>
    <name evidence="2" type="ORF">SAMN04488133_3029</name>
</gene>
<dbReference type="EMBL" id="FNVN01000005">
    <property type="protein sequence ID" value="SEG64170.1"/>
    <property type="molecule type" value="Genomic_DNA"/>
</dbReference>
<proteinExistence type="predicted"/>
<dbReference type="GeneID" id="39859872"/>
<evidence type="ECO:0000313" key="1">
    <source>
        <dbReference type="EMBL" id="QCC49472.1"/>
    </source>
</evidence>
<organism evidence="2 3">
    <name type="scientific">Halobellus limi</name>
    <dbReference type="NCBI Taxonomy" id="699433"/>
    <lineage>
        <taxon>Archaea</taxon>
        <taxon>Methanobacteriati</taxon>
        <taxon>Methanobacteriota</taxon>
        <taxon>Stenosarchaea group</taxon>
        <taxon>Halobacteria</taxon>
        <taxon>Halobacteriales</taxon>
        <taxon>Haloferacaceae</taxon>
        <taxon>Halobellus</taxon>
    </lineage>
</organism>
<dbReference type="AlphaFoldDB" id="A0A1H6BU37"/>
<evidence type="ECO:0000313" key="2">
    <source>
        <dbReference type="EMBL" id="SEG64170.1"/>
    </source>
</evidence>
<keyword evidence="3" id="KW-1185">Reference proteome</keyword>
<reference evidence="2 3" key="1">
    <citation type="submission" date="2016-10" db="EMBL/GenBank/DDBJ databases">
        <authorList>
            <person name="de Groot N.N."/>
        </authorList>
    </citation>
    <scope>NUCLEOTIDE SEQUENCE [LARGE SCALE GENOMIC DNA]</scope>
    <source>
        <strain evidence="2 3">CGMCC 1.10331</strain>
    </source>
</reference>
<dbReference type="OrthoDB" id="380111at2157"/>
<protein>
    <submittedName>
        <fullName evidence="2">Uncharacterized protein</fullName>
    </submittedName>
</protein>
<name>A0A1H6BU37_9EURY</name>
<accession>A0A1H6BU37</accession>
<dbReference type="Proteomes" id="UP000236740">
    <property type="component" value="Unassembled WGS sequence"/>
</dbReference>
<dbReference type="Proteomes" id="UP000296733">
    <property type="component" value="Plasmid unnamed2"/>
</dbReference>
<dbReference type="KEGG" id="hlm:DV707_17260"/>
<reference evidence="1 4" key="2">
    <citation type="journal article" date="2019" name="Nat. Commun.">
        <title>A new type of DNA phosphorothioation-based antiviral system in archaea.</title>
        <authorList>
            <person name="Xiong L."/>
            <person name="Liu S."/>
            <person name="Chen S."/>
            <person name="Xiao Y."/>
            <person name="Zhu B."/>
            <person name="Gao Y."/>
            <person name="Zhang Y."/>
            <person name="Chen B."/>
            <person name="Luo J."/>
            <person name="Deng Z."/>
            <person name="Chen X."/>
            <person name="Wang L."/>
            <person name="Chen S."/>
        </authorList>
    </citation>
    <scope>NUCLEOTIDE SEQUENCE [LARGE SCALE GENOMIC DNA]</scope>
    <source>
        <strain evidence="1 4">CGMCC 1.10331</strain>
        <plasmid evidence="1 4">unnamed2</plasmid>
    </source>
</reference>